<dbReference type="Proteomes" id="UP000018727">
    <property type="component" value="Unassembled WGS sequence"/>
</dbReference>
<comment type="caution">
    <text evidence="1">The sequence shown here is derived from an EMBL/GenBank/DDBJ whole genome shotgun (WGS) entry which is preliminary data.</text>
</comment>
<accession>V8CGF5</accession>
<reference evidence="1 2" key="1">
    <citation type="submission" date="2013-10" db="EMBL/GenBank/DDBJ databases">
        <title>The Genome Sequence of Prevotella nigrescens CC14M.</title>
        <authorList>
            <consortium name="The Broad Institute Genomics Platform"/>
            <person name="Earl A."/>
            <person name="Allen-Vercoe E."/>
            <person name="Daigneault M."/>
            <person name="Young S.K."/>
            <person name="Zeng Q."/>
            <person name="Gargeya S."/>
            <person name="Fitzgerald M."/>
            <person name="Abouelleil A."/>
            <person name="Alvarado L."/>
            <person name="Chapman S.B."/>
            <person name="Gainer-Dewar J."/>
            <person name="Goldberg J."/>
            <person name="Griggs A."/>
            <person name="Gujja S."/>
            <person name="Hansen M."/>
            <person name="Howarth C."/>
            <person name="Imamovic A."/>
            <person name="Ireland A."/>
            <person name="Larimer J."/>
            <person name="McCowan C."/>
            <person name="Murphy C."/>
            <person name="Pearson M."/>
            <person name="Poon T.W."/>
            <person name="Priest M."/>
            <person name="Roberts A."/>
            <person name="Saif S."/>
            <person name="Shea T."/>
            <person name="Sykes S."/>
            <person name="Wortman J."/>
            <person name="Nusbaum C."/>
            <person name="Birren B."/>
        </authorList>
    </citation>
    <scope>NUCLEOTIDE SEQUENCE [LARGE SCALE GENOMIC DNA]</scope>
    <source>
        <strain evidence="1 2">CC14M</strain>
    </source>
</reference>
<evidence type="ECO:0000313" key="2">
    <source>
        <dbReference type="Proteomes" id="UP000018727"/>
    </source>
</evidence>
<sequence>MEYIEFCIFVAKMNYHEIFSNTSHRYSNNFISVGNHIYKYRLFFFCAYKRKSVCR</sequence>
<organism evidence="1 2">
    <name type="scientific">Prevotella nigrescens CC14M</name>
    <dbReference type="NCBI Taxonomy" id="1073366"/>
    <lineage>
        <taxon>Bacteria</taxon>
        <taxon>Pseudomonadati</taxon>
        <taxon>Bacteroidota</taxon>
        <taxon>Bacteroidia</taxon>
        <taxon>Bacteroidales</taxon>
        <taxon>Prevotellaceae</taxon>
        <taxon>Prevotella</taxon>
    </lineage>
</organism>
<evidence type="ECO:0000313" key="1">
    <source>
        <dbReference type="EMBL" id="ETD26468.1"/>
    </source>
</evidence>
<name>V8CGF5_9BACT</name>
<dbReference type="AlphaFoldDB" id="V8CGF5"/>
<gene>
    <name evidence="1" type="ORF">HMPREF1173_02228</name>
</gene>
<dbReference type="HOGENOM" id="CLU_3028533_0_0_10"/>
<protein>
    <submittedName>
        <fullName evidence="1">Uncharacterized protein</fullName>
    </submittedName>
</protein>
<proteinExistence type="predicted"/>
<dbReference type="EMBL" id="AZJH01000036">
    <property type="protein sequence ID" value="ETD26468.1"/>
    <property type="molecule type" value="Genomic_DNA"/>
</dbReference>
<keyword evidence="2" id="KW-1185">Reference proteome</keyword>